<dbReference type="PROSITE" id="PS51873">
    <property type="entry name" value="TRIAD"/>
    <property type="match status" value="1"/>
</dbReference>
<accession>A0A6A7BZ17</accession>
<dbReference type="InterPro" id="IPR000571">
    <property type="entry name" value="Znf_CCCH"/>
</dbReference>
<dbReference type="InterPro" id="IPR051628">
    <property type="entry name" value="LUBAC_E3_Ligases"/>
</dbReference>
<evidence type="ECO:0000256" key="4">
    <source>
        <dbReference type="ARBA" id="ARBA00022737"/>
    </source>
</evidence>
<dbReference type="GO" id="GO:0008270">
    <property type="term" value="F:zinc ion binding"/>
    <property type="evidence" value="ECO:0007669"/>
    <property type="project" value="UniProtKB-KW"/>
</dbReference>
<evidence type="ECO:0000259" key="9">
    <source>
        <dbReference type="PROSITE" id="PS50103"/>
    </source>
</evidence>
<dbReference type="GO" id="GO:0097039">
    <property type="term" value="P:protein linear polyubiquitination"/>
    <property type="evidence" value="ECO:0007669"/>
    <property type="project" value="TreeGrafter"/>
</dbReference>
<evidence type="ECO:0000256" key="7">
    <source>
        <dbReference type="ARBA" id="ARBA00022833"/>
    </source>
</evidence>
<evidence type="ECO:0000256" key="5">
    <source>
        <dbReference type="ARBA" id="ARBA00022771"/>
    </source>
</evidence>
<keyword evidence="3 8" id="KW-0479">Metal-binding</keyword>
<dbReference type="PANTHER" id="PTHR22770">
    <property type="entry name" value="UBIQUITIN CONJUGATING ENZYME 7 INTERACTING PROTEIN-RELATED"/>
    <property type="match status" value="1"/>
</dbReference>
<dbReference type="GO" id="GO:0004842">
    <property type="term" value="F:ubiquitin-protein transferase activity"/>
    <property type="evidence" value="ECO:0007669"/>
    <property type="project" value="TreeGrafter"/>
</dbReference>
<reference evidence="11" key="1">
    <citation type="journal article" date="2020" name="Stud. Mycol.">
        <title>101 Dothideomycetes genomes: a test case for predicting lifestyles and emergence of pathogens.</title>
        <authorList>
            <person name="Haridas S."/>
            <person name="Albert R."/>
            <person name="Binder M."/>
            <person name="Bloem J."/>
            <person name="Labutti K."/>
            <person name="Salamov A."/>
            <person name="Andreopoulos B."/>
            <person name="Baker S."/>
            <person name="Barry K."/>
            <person name="Bills G."/>
            <person name="Bluhm B."/>
            <person name="Cannon C."/>
            <person name="Castanera R."/>
            <person name="Culley D."/>
            <person name="Daum C."/>
            <person name="Ezra D."/>
            <person name="Gonzalez J."/>
            <person name="Henrissat B."/>
            <person name="Kuo A."/>
            <person name="Liang C."/>
            <person name="Lipzen A."/>
            <person name="Lutzoni F."/>
            <person name="Magnuson J."/>
            <person name="Mondo S."/>
            <person name="Nolan M."/>
            <person name="Ohm R."/>
            <person name="Pangilinan J."/>
            <person name="Park H.-J."/>
            <person name="Ramirez L."/>
            <person name="Alfaro M."/>
            <person name="Sun H."/>
            <person name="Tritt A."/>
            <person name="Yoshinaga Y."/>
            <person name="Zwiers L.-H."/>
            <person name="Turgeon B."/>
            <person name="Goodwin S."/>
            <person name="Spatafora J."/>
            <person name="Crous P."/>
            <person name="Grigoriev I."/>
        </authorList>
    </citation>
    <scope>NUCLEOTIDE SEQUENCE</scope>
    <source>
        <strain evidence="11">CBS 480.64</strain>
    </source>
</reference>
<dbReference type="GO" id="GO:0043130">
    <property type="term" value="F:ubiquitin binding"/>
    <property type="evidence" value="ECO:0007669"/>
    <property type="project" value="TreeGrafter"/>
</dbReference>
<dbReference type="Pfam" id="PF22191">
    <property type="entry name" value="IBR_1"/>
    <property type="match status" value="1"/>
</dbReference>
<organism evidence="11 12">
    <name type="scientific">Piedraia hortae CBS 480.64</name>
    <dbReference type="NCBI Taxonomy" id="1314780"/>
    <lineage>
        <taxon>Eukaryota</taxon>
        <taxon>Fungi</taxon>
        <taxon>Dikarya</taxon>
        <taxon>Ascomycota</taxon>
        <taxon>Pezizomycotina</taxon>
        <taxon>Dothideomycetes</taxon>
        <taxon>Dothideomycetidae</taxon>
        <taxon>Capnodiales</taxon>
        <taxon>Piedraiaceae</taxon>
        <taxon>Piedraia</taxon>
    </lineage>
</organism>
<keyword evidence="7 8" id="KW-0862">Zinc</keyword>
<dbReference type="InterPro" id="IPR002867">
    <property type="entry name" value="IBR_dom"/>
</dbReference>
<proteinExistence type="predicted"/>
<dbReference type="AlphaFoldDB" id="A0A6A7BZ17"/>
<keyword evidence="6" id="KW-0833">Ubl conjugation pathway</keyword>
<sequence>MKGSRSEFCRDLLNNKCYRGRGCQYRHHGPERPAGFMASCELYPPPEKCLTLVVDRYTEGVFSDGFITIDVRCLSFPKYMRPPKQDKVGTQTHRLRCPKKTPYDVFKRRFHESQQKHGKEVLFWVDHADPPSAVICGDTELLRTVQREFDPERKLASAKYCAICCEDCADFVRLLYCKHSCCIYCFRRFCVTQDGSKLPIECFDPNCDKLVPMRQMRLHLSYKQLLDLSRLSVARHVVQHPARFLRCPTPDCQGKFRLDGKRVQTCKLCSKDICAECHSKDHPGESCEDFRKRTGNDPEQLANWMSRNQTKKCPNCDTLIQKNGGCDHFQCMGCHMHLCFKCLAVFKDQNPAYKHIISKHGSYGDTEVEAEVARINAIHRAEEDVDNALLAAL</sequence>
<feature type="domain" description="RING-type" evidence="10">
    <location>
        <begin position="157"/>
        <end position="364"/>
    </location>
</feature>
<gene>
    <name evidence="11" type="ORF">K470DRAFT_277069</name>
</gene>
<dbReference type="CDD" id="cd20335">
    <property type="entry name" value="BRcat_RBR"/>
    <property type="match status" value="1"/>
</dbReference>
<dbReference type="SUPFAM" id="SSF57850">
    <property type="entry name" value="RING/U-box"/>
    <property type="match status" value="1"/>
</dbReference>
<keyword evidence="2" id="KW-0808">Transferase</keyword>
<evidence type="ECO:0000256" key="1">
    <source>
        <dbReference type="ARBA" id="ARBA00004906"/>
    </source>
</evidence>
<keyword evidence="12" id="KW-1185">Reference proteome</keyword>
<dbReference type="OrthoDB" id="1431934at2759"/>
<evidence type="ECO:0000256" key="2">
    <source>
        <dbReference type="ARBA" id="ARBA00022679"/>
    </source>
</evidence>
<protein>
    <submittedName>
        <fullName evidence="11">Uncharacterized protein</fullName>
    </submittedName>
</protein>
<name>A0A6A7BZ17_9PEZI</name>
<keyword evidence="5 8" id="KW-0863">Zinc-finger</keyword>
<dbReference type="PANTHER" id="PTHR22770:SF13">
    <property type="entry name" value="RING-TYPE DOMAIN-CONTAINING PROTEIN"/>
    <property type="match status" value="1"/>
</dbReference>
<feature type="zinc finger region" description="C3H1-type" evidence="8">
    <location>
        <begin position="3"/>
        <end position="31"/>
    </location>
</feature>
<dbReference type="Pfam" id="PF01485">
    <property type="entry name" value="IBR"/>
    <property type="match status" value="1"/>
</dbReference>
<evidence type="ECO:0000256" key="6">
    <source>
        <dbReference type="ARBA" id="ARBA00022786"/>
    </source>
</evidence>
<dbReference type="Proteomes" id="UP000799421">
    <property type="component" value="Unassembled WGS sequence"/>
</dbReference>
<dbReference type="PROSITE" id="PS50103">
    <property type="entry name" value="ZF_C3H1"/>
    <property type="match status" value="1"/>
</dbReference>
<evidence type="ECO:0000313" key="11">
    <source>
        <dbReference type="EMBL" id="KAF2860343.1"/>
    </source>
</evidence>
<evidence type="ECO:0000256" key="8">
    <source>
        <dbReference type="PROSITE-ProRule" id="PRU00723"/>
    </source>
</evidence>
<dbReference type="GO" id="GO:0000151">
    <property type="term" value="C:ubiquitin ligase complex"/>
    <property type="evidence" value="ECO:0007669"/>
    <property type="project" value="TreeGrafter"/>
</dbReference>
<evidence type="ECO:0000313" key="12">
    <source>
        <dbReference type="Proteomes" id="UP000799421"/>
    </source>
</evidence>
<feature type="domain" description="C3H1-type" evidence="9">
    <location>
        <begin position="3"/>
        <end position="31"/>
    </location>
</feature>
<dbReference type="InterPro" id="IPR044066">
    <property type="entry name" value="TRIAD_supradom"/>
</dbReference>
<dbReference type="Gene3D" id="1.20.120.1750">
    <property type="match status" value="1"/>
</dbReference>
<evidence type="ECO:0000256" key="3">
    <source>
        <dbReference type="ARBA" id="ARBA00022723"/>
    </source>
</evidence>
<dbReference type="EMBL" id="MU005983">
    <property type="protein sequence ID" value="KAF2860343.1"/>
    <property type="molecule type" value="Genomic_DNA"/>
</dbReference>
<evidence type="ECO:0000259" key="10">
    <source>
        <dbReference type="PROSITE" id="PS51873"/>
    </source>
</evidence>
<keyword evidence="4" id="KW-0677">Repeat</keyword>
<comment type="pathway">
    <text evidence="1">Protein modification; protein ubiquitination.</text>
</comment>
<dbReference type="GO" id="GO:0043161">
    <property type="term" value="P:proteasome-mediated ubiquitin-dependent protein catabolic process"/>
    <property type="evidence" value="ECO:0007669"/>
    <property type="project" value="TreeGrafter"/>
</dbReference>